<evidence type="ECO:0000256" key="5">
    <source>
        <dbReference type="ARBA" id="ARBA00022984"/>
    </source>
</evidence>
<evidence type="ECO:0000313" key="10">
    <source>
        <dbReference type="EMBL" id="MEQ3354046.1"/>
    </source>
</evidence>
<feature type="transmembrane region" description="Helical" evidence="8">
    <location>
        <begin position="221"/>
        <end position="241"/>
    </location>
</feature>
<feature type="transmembrane region" description="Helical" evidence="8">
    <location>
        <begin position="399"/>
        <end position="419"/>
    </location>
</feature>
<dbReference type="EMBL" id="JBBNPS010000021">
    <property type="protein sequence ID" value="MEQ3354046.1"/>
    <property type="molecule type" value="Genomic_DNA"/>
</dbReference>
<organism evidence="10 11">
    <name type="scientific">Aedoeadaptatus acetigenes</name>
    <dbReference type="NCBI Taxonomy" id="2981723"/>
    <lineage>
        <taxon>Bacteria</taxon>
        <taxon>Bacillati</taxon>
        <taxon>Bacillota</taxon>
        <taxon>Tissierellia</taxon>
        <taxon>Tissierellales</taxon>
        <taxon>Peptoniphilaceae</taxon>
        <taxon>Aedoeadaptatus</taxon>
    </lineage>
</organism>
<keyword evidence="4 8" id="KW-0133">Cell shape</keyword>
<evidence type="ECO:0000256" key="9">
    <source>
        <dbReference type="PIRNR" id="PIRNR002869"/>
    </source>
</evidence>
<reference evidence="10 11" key="1">
    <citation type="submission" date="2024-04" db="EMBL/GenBank/DDBJ databases">
        <title>Human intestinal bacterial collection.</title>
        <authorList>
            <person name="Pauvert C."/>
            <person name="Hitch T.C.A."/>
            <person name="Clavel T."/>
        </authorList>
    </citation>
    <scope>NUCLEOTIDE SEQUENCE [LARGE SCALE GENOMIC DNA]</scope>
    <source>
        <strain evidence="10 11">CLA-SR-H026</strain>
    </source>
</reference>
<keyword evidence="3 8" id="KW-0812">Transmembrane</keyword>
<dbReference type="NCBIfam" id="TIGR01695">
    <property type="entry name" value="murJ_mviN"/>
    <property type="match status" value="1"/>
</dbReference>
<feature type="transmembrane region" description="Helical" evidence="8">
    <location>
        <begin position="345"/>
        <end position="367"/>
    </location>
</feature>
<feature type="transmembrane region" description="Helical" evidence="8">
    <location>
        <begin position="178"/>
        <end position="200"/>
    </location>
</feature>
<feature type="transmembrane region" description="Helical" evidence="8">
    <location>
        <begin position="152"/>
        <end position="172"/>
    </location>
</feature>
<evidence type="ECO:0000256" key="4">
    <source>
        <dbReference type="ARBA" id="ARBA00022960"/>
    </source>
</evidence>
<feature type="transmembrane region" description="Helical" evidence="8">
    <location>
        <begin position="302"/>
        <end position="325"/>
    </location>
</feature>
<dbReference type="InterPro" id="IPR051050">
    <property type="entry name" value="Lipid_II_flippase_MurJ/MviN"/>
</dbReference>
<keyword evidence="8 9" id="KW-0961">Cell wall biogenesis/degradation</keyword>
<name>A0ABV1J766_9FIRM</name>
<sequence length="505" mass="54480">MQHTSLLLMLITIGTKCFGLAREKALAHFFGTSDVANIFLIAFTLPMVLSNLFAGSISGGFIPVYTEMAHKGGDEEADRFTTTLAFAVAVIALVLSILAIIFAPTLVHLMAPGFHGATFEKTVAMSRVTALSMTVTAVFSIFKAYLQIREHFIVSMFHSVVMNSILIVAMFLGRAGDLRILALGIFFAFCFQYVIFLPYLKKSGFHLRRGYPLKGEAIKKMWLLILPILISTSVLELNNIVSKALASTIAPTGVAVINYATKIQGFVTGIVVTSIVTVTYPRMAKLVEDESSEELSRVMRQSLSLMAAFVLPATVGVVCFHKEIVRLLFLSGAFSAEDVRATGEVLLFYALGLFAIGIREIGVRIFYSRKDAAVPLINAAYMVAVNVALSFILGKIVGLRGLAMGTSASLWVGAVGMLIHLKRTAMGLTLARGAKNLGKIALASALMGLIAKAAEGMLLGFLSPNVALIGAIAVAGVSYLLLAFVMKFDEIEQIKKLLYAKRNKV</sequence>
<evidence type="ECO:0000313" key="11">
    <source>
        <dbReference type="Proteomes" id="UP001481872"/>
    </source>
</evidence>
<feature type="transmembrane region" description="Helical" evidence="8">
    <location>
        <begin position="124"/>
        <end position="145"/>
    </location>
</feature>
<feature type="transmembrane region" description="Helical" evidence="8">
    <location>
        <begin position="440"/>
        <end position="461"/>
    </location>
</feature>
<comment type="caution">
    <text evidence="10">The sequence shown here is derived from an EMBL/GenBank/DDBJ whole genome shotgun (WGS) entry which is preliminary data.</text>
</comment>
<keyword evidence="2 8" id="KW-1003">Cell membrane</keyword>
<comment type="subcellular location">
    <subcellularLocation>
        <location evidence="1 8">Cell membrane</location>
        <topology evidence="1 8">Multi-pass membrane protein</topology>
    </subcellularLocation>
</comment>
<gene>
    <name evidence="8 10" type="primary">murJ</name>
    <name evidence="10" type="ORF">AAA081_07045</name>
</gene>
<feature type="transmembrane region" description="Helical" evidence="8">
    <location>
        <begin position="374"/>
        <end position="393"/>
    </location>
</feature>
<dbReference type="HAMAP" id="MF_02078">
    <property type="entry name" value="MurJ_MviN"/>
    <property type="match status" value="1"/>
</dbReference>
<comment type="pathway">
    <text evidence="8">Cell wall biogenesis; peptidoglycan biosynthesis.</text>
</comment>
<dbReference type="Pfam" id="PF03023">
    <property type="entry name" value="MurJ"/>
    <property type="match status" value="1"/>
</dbReference>
<evidence type="ECO:0000256" key="1">
    <source>
        <dbReference type="ARBA" id="ARBA00004651"/>
    </source>
</evidence>
<comment type="function">
    <text evidence="8 9">Involved in peptidoglycan biosynthesis. Transports lipid-linked peptidoglycan precursors from the inner to the outer leaflet of the cytoplasmic membrane.</text>
</comment>
<feature type="transmembrane region" description="Helical" evidence="8">
    <location>
        <begin position="467"/>
        <end position="486"/>
    </location>
</feature>
<keyword evidence="8 9" id="KW-0813">Transport</keyword>
<evidence type="ECO:0000256" key="2">
    <source>
        <dbReference type="ARBA" id="ARBA00022475"/>
    </source>
</evidence>
<feature type="transmembrane region" description="Helical" evidence="8">
    <location>
        <begin position="35"/>
        <end position="62"/>
    </location>
</feature>
<dbReference type="PANTHER" id="PTHR47019">
    <property type="entry name" value="LIPID II FLIPPASE MURJ"/>
    <property type="match status" value="1"/>
</dbReference>
<protein>
    <recommendedName>
        <fullName evidence="8">Probable lipid II flippase MurJ</fullName>
    </recommendedName>
</protein>
<dbReference type="Proteomes" id="UP001481872">
    <property type="component" value="Unassembled WGS sequence"/>
</dbReference>
<evidence type="ECO:0000256" key="3">
    <source>
        <dbReference type="ARBA" id="ARBA00022692"/>
    </source>
</evidence>
<keyword evidence="6 8" id="KW-1133">Transmembrane helix</keyword>
<evidence type="ECO:0000256" key="6">
    <source>
        <dbReference type="ARBA" id="ARBA00022989"/>
    </source>
</evidence>
<keyword evidence="7 8" id="KW-0472">Membrane</keyword>
<accession>A0ABV1J766</accession>
<proteinExistence type="inferred from homology"/>
<keyword evidence="11" id="KW-1185">Reference proteome</keyword>
<evidence type="ECO:0000256" key="7">
    <source>
        <dbReference type="ARBA" id="ARBA00023136"/>
    </source>
</evidence>
<feature type="transmembrane region" description="Helical" evidence="8">
    <location>
        <begin position="83"/>
        <end position="104"/>
    </location>
</feature>
<dbReference type="PANTHER" id="PTHR47019:SF1">
    <property type="entry name" value="LIPID II FLIPPASE MURJ"/>
    <property type="match status" value="1"/>
</dbReference>
<dbReference type="PIRSF" id="PIRSF002869">
    <property type="entry name" value="MviN"/>
    <property type="match status" value="1"/>
</dbReference>
<dbReference type="RefSeq" id="WP_349054352.1">
    <property type="nucleotide sequence ID" value="NZ_JBBNPS010000021.1"/>
</dbReference>
<feature type="transmembrane region" description="Helical" evidence="8">
    <location>
        <begin position="261"/>
        <end position="281"/>
    </location>
</feature>
<dbReference type="PRINTS" id="PR01806">
    <property type="entry name" value="VIRFACTRMVIN"/>
</dbReference>
<evidence type="ECO:0000256" key="8">
    <source>
        <dbReference type="HAMAP-Rule" id="MF_02078"/>
    </source>
</evidence>
<comment type="similarity">
    <text evidence="8 9">Belongs to the MurJ/MviN family.</text>
</comment>
<dbReference type="CDD" id="cd13123">
    <property type="entry name" value="MATE_MurJ_like"/>
    <property type="match status" value="1"/>
</dbReference>
<dbReference type="InterPro" id="IPR004268">
    <property type="entry name" value="MurJ"/>
</dbReference>
<keyword evidence="5 8" id="KW-0573">Peptidoglycan synthesis</keyword>